<gene>
    <name evidence="15" type="ORF">Ddye_030370</name>
</gene>
<keyword evidence="6" id="KW-0444">Lipid biosynthesis</keyword>
<dbReference type="GO" id="GO:2001289">
    <property type="term" value="P:lipid X metabolic process"/>
    <property type="evidence" value="ECO:0007669"/>
    <property type="project" value="UniProtKB-ARBA"/>
</dbReference>
<keyword evidence="8" id="KW-0479">Metal-binding</keyword>
<dbReference type="EC" id="3.5.1.108" evidence="5"/>
<dbReference type="Gene3D" id="3.30.230.20">
    <property type="entry name" value="lpxc deacetylase, domain 1"/>
    <property type="match status" value="1"/>
</dbReference>
<dbReference type="GO" id="GO:0009245">
    <property type="term" value="P:lipid A biosynthetic process"/>
    <property type="evidence" value="ECO:0007669"/>
    <property type="project" value="UniProtKB-KW"/>
</dbReference>
<dbReference type="Proteomes" id="UP001280121">
    <property type="component" value="Unassembled WGS sequence"/>
</dbReference>
<evidence type="ECO:0000256" key="12">
    <source>
        <dbReference type="ARBA" id="ARBA00023128"/>
    </source>
</evidence>
<keyword evidence="9" id="KW-0378">Hydrolase</keyword>
<evidence type="ECO:0000256" key="7">
    <source>
        <dbReference type="ARBA" id="ARBA00022556"/>
    </source>
</evidence>
<name>A0AAD9TGT5_9ROSI</name>
<dbReference type="AlphaFoldDB" id="A0AAD9TGT5"/>
<evidence type="ECO:0000256" key="6">
    <source>
        <dbReference type="ARBA" id="ARBA00022516"/>
    </source>
</evidence>
<accession>A0AAD9TGT5</accession>
<dbReference type="SUPFAM" id="SSF54211">
    <property type="entry name" value="Ribosomal protein S5 domain 2-like"/>
    <property type="match status" value="2"/>
</dbReference>
<evidence type="ECO:0000256" key="2">
    <source>
        <dbReference type="ARBA" id="ARBA00004173"/>
    </source>
</evidence>
<evidence type="ECO:0000256" key="10">
    <source>
        <dbReference type="ARBA" id="ARBA00022833"/>
    </source>
</evidence>
<comment type="pathway">
    <text evidence="3">Glycolipid biosynthesis; lipid IV(A) biosynthesis; lipid IV(A) from (3R)-3-hydroxytetradecanoyl-[acyl-carrier-protein] and UDP-N-acetyl-alpha-D-glucosamine: step 2/6.</text>
</comment>
<dbReference type="NCBIfam" id="TIGR00325">
    <property type="entry name" value="lpxC"/>
    <property type="match status" value="1"/>
</dbReference>
<dbReference type="GO" id="GO:0103117">
    <property type="term" value="F:UDP-3-O-acyl-N-acetylglucosamine deacetylase activity"/>
    <property type="evidence" value="ECO:0007669"/>
    <property type="project" value="UniProtKB-EC"/>
</dbReference>
<comment type="function">
    <text evidence="14">Involved in the biosynthesis of lipid A, a phosphorylated glycolipid that in bacteria anchors the lipopolysaccharide to the outer membrane of the cell. Lipid A-like molecules in plants may serve as structural components of the outer membranes of mitochondria and/or chloroplasts, or may be involved in signal transduction or plant defense responses.</text>
</comment>
<evidence type="ECO:0000313" key="16">
    <source>
        <dbReference type="Proteomes" id="UP001280121"/>
    </source>
</evidence>
<sequence length="382" mass="42551">MISRWSSSRISPRYRQNVQLFSSKNDCVFALALGFRRSRNRYQSHMTLSGAFNALKSSNIISWKSTGRLQQTLSGCIERSGKTLHSGEVSTVRIWPEYAGQGRYFVFQSKLIPASIVFVKESSLCTTLCKDGFRVRTVEHLLSALEAKGVDNCRIEIGNLDSENQEVEVPIFDGSASTWVEAIEQVGMKEALDQRGKTGEKLAPYLNEPVYVWKNDSFVAAFPSPKLQITYGIDFPQVPAIGRQWFSSAPLDDSFYEMHIASSRTFCIYEEVESMRNLGLIKGGSLENAIVCSGSEGWLNPPLRFHDEPCRHKVLDLVGDLSLLACSGSQGIPVAHIVAFKGSHALHADFARSLSRTRMVVENSLAENIFIHSKVSEVVNEN</sequence>
<protein>
    <recommendedName>
        <fullName evidence="5">UDP-3-O-acyl-N-acetylglucosamine deacetylase</fullName>
        <ecNumber evidence="5">3.5.1.108</ecNumber>
    </recommendedName>
</protein>
<evidence type="ECO:0000256" key="9">
    <source>
        <dbReference type="ARBA" id="ARBA00022801"/>
    </source>
</evidence>
<comment type="cofactor">
    <cofactor evidence="1">
        <name>Zn(2+)</name>
        <dbReference type="ChEBI" id="CHEBI:29105"/>
    </cofactor>
</comment>
<keyword evidence="16" id="KW-1185">Reference proteome</keyword>
<comment type="catalytic activity">
    <reaction evidence="13">
        <text>a UDP-3-O-[(3R)-3-hydroxyacyl]-N-acetyl-alpha-D-glucosamine + H2O = a UDP-3-O-[(3R)-3-hydroxyacyl]-alpha-D-glucosamine + acetate</text>
        <dbReference type="Rhea" id="RHEA:67816"/>
        <dbReference type="ChEBI" id="CHEBI:15377"/>
        <dbReference type="ChEBI" id="CHEBI:30089"/>
        <dbReference type="ChEBI" id="CHEBI:137740"/>
        <dbReference type="ChEBI" id="CHEBI:173225"/>
        <dbReference type="EC" id="3.5.1.108"/>
    </reaction>
</comment>
<keyword evidence="12" id="KW-0496">Mitochondrion</keyword>
<dbReference type="InterPro" id="IPR004463">
    <property type="entry name" value="UDP-acyl_GlcNac_deAcase"/>
</dbReference>
<organism evidence="15 16">
    <name type="scientific">Dipteronia dyeriana</name>
    <dbReference type="NCBI Taxonomy" id="168575"/>
    <lineage>
        <taxon>Eukaryota</taxon>
        <taxon>Viridiplantae</taxon>
        <taxon>Streptophyta</taxon>
        <taxon>Embryophyta</taxon>
        <taxon>Tracheophyta</taxon>
        <taxon>Spermatophyta</taxon>
        <taxon>Magnoliopsida</taxon>
        <taxon>eudicotyledons</taxon>
        <taxon>Gunneridae</taxon>
        <taxon>Pentapetalae</taxon>
        <taxon>rosids</taxon>
        <taxon>malvids</taxon>
        <taxon>Sapindales</taxon>
        <taxon>Sapindaceae</taxon>
        <taxon>Hippocastanoideae</taxon>
        <taxon>Acereae</taxon>
        <taxon>Dipteronia</taxon>
    </lineage>
</organism>
<keyword evidence="7" id="KW-0441">Lipid A biosynthesis</keyword>
<evidence type="ECO:0000256" key="14">
    <source>
        <dbReference type="ARBA" id="ARBA00024987"/>
    </source>
</evidence>
<dbReference type="PANTHER" id="PTHR33694">
    <property type="entry name" value="UDP-3-O-ACYL-N-ACETYLGLUCOSAMINE DEACETYLASE 1, MITOCHONDRIAL-RELATED"/>
    <property type="match status" value="1"/>
</dbReference>
<dbReference type="PANTHER" id="PTHR33694:SF1">
    <property type="entry name" value="UDP-3-O-ACYL-N-ACETYLGLUCOSAMINE DEACETYLASE 1, MITOCHONDRIAL-RELATED"/>
    <property type="match status" value="1"/>
</dbReference>
<dbReference type="HAMAP" id="MF_00388">
    <property type="entry name" value="LpxC"/>
    <property type="match status" value="1"/>
</dbReference>
<dbReference type="GO" id="GO:0016020">
    <property type="term" value="C:membrane"/>
    <property type="evidence" value="ECO:0007669"/>
    <property type="project" value="GOC"/>
</dbReference>
<dbReference type="InterPro" id="IPR020568">
    <property type="entry name" value="Ribosomal_Su5_D2-typ_SF"/>
</dbReference>
<comment type="similarity">
    <text evidence="4">Belongs to the LpxC family.</text>
</comment>
<dbReference type="EMBL" id="JANJYI010000009">
    <property type="protein sequence ID" value="KAK2635578.1"/>
    <property type="molecule type" value="Genomic_DNA"/>
</dbReference>
<dbReference type="InterPro" id="IPR011334">
    <property type="entry name" value="UDP-acyl_GlcNac_deAcase_C"/>
</dbReference>
<evidence type="ECO:0000256" key="8">
    <source>
        <dbReference type="ARBA" id="ARBA00022723"/>
    </source>
</evidence>
<comment type="caution">
    <text evidence="15">The sequence shown here is derived from an EMBL/GenBank/DDBJ whole genome shotgun (WGS) entry which is preliminary data.</text>
</comment>
<keyword evidence="11" id="KW-0443">Lipid metabolism</keyword>
<evidence type="ECO:0000256" key="11">
    <source>
        <dbReference type="ARBA" id="ARBA00023098"/>
    </source>
</evidence>
<keyword evidence="10" id="KW-0862">Zinc</keyword>
<evidence type="ECO:0000256" key="3">
    <source>
        <dbReference type="ARBA" id="ARBA00005002"/>
    </source>
</evidence>
<evidence type="ECO:0000256" key="4">
    <source>
        <dbReference type="ARBA" id="ARBA00006170"/>
    </source>
</evidence>
<dbReference type="Pfam" id="PF03331">
    <property type="entry name" value="LpxC"/>
    <property type="match status" value="1"/>
</dbReference>
<dbReference type="InterPro" id="IPR015870">
    <property type="entry name" value="UDP-acyl_N-AcGlcN_deAcase_N"/>
</dbReference>
<evidence type="ECO:0000256" key="1">
    <source>
        <dbReference type="ARBA" id="ARBA00001947"/>
    </source>
</evidence>
<dbReference type="GO" id="GO:0005739">
    <property type="term" value="C:mitochondrion"/>
    <property type="evidence" value="ECO:0007669"/>
    <property type="project" value="UniProtKB-SubCell"/>
</dbReference>
<dbReference type="GO" id="GO:0046872">
    <property type="term" value="F:metal ion binding"/>
    <property type="evidence" value="ECO:0007669"/>
    <property type="project" value="UniProtKB-KW"/>
</dbReference>
<evidence type="ECO:0000256" key="5">
    <source>
        <dbReference type="ARBA" id="ARBA00012745"/>
    </source>
</evidence>
<evidence type="ECO:0000256" key="13">
    <source>
        <dbReference type="ARBA" id="ARBA00024535"/>
    </source>
</evidence>
<evidence type="ECO:0000313" key="15">
    <source>
        <dbReference type="EMBL" id="KAK2635578.1"/>
    </source>
</evidence>
<dbReference type="Gene3D" id="3.30.1700.10">
    <property type="entry name" value="lpxc deacetylase, domain 2"/>
    <property type="match status" value="1"/>
</dbReference>
<reference evidence="15" key="1">
    <citation type="journal article" date="2023" name="Plant J.">
        <title>Genome sequences and population genomics provide insights into the demographic history, inbreeding, and mutation load of two 'living fossil' tree species of Dipteronia.</title>
        <authorList>
            <person name="Feng Y."/>
            <person name="Comes H.P."/>
            <person name="Chen J."/>
            <person name="Zhu S."/>
            <person name="Lu R."/>
            <person name="Zhang X."/>
            <person name="Li P."/>
            <person name="Qiu J."/>
            <person name="Olsen K.M."/>
            <person name="Qiu Y."/>
        </authorList>
    </citation>
    <scope>NUCLEOTIDE SEQUENCE</scope>
    <source>
        <strain evidence="15">KIB01</strain>
    </source>
</reference>
<proteinExistence type="inferred from homology"/>
<comment type="subcellular location">
    <subcellularLocation>
        <location evidence="2">Mitochondrion</location>
    </subcellularLocation>
</comment>